<keyword evidence="5" id="KW-1185">Reference proteome</keyword>
<dbReference type="GO" id="GO:0030115">
    <property type="term" value="C:S-layer"/>
    <property type="evidence" value="ECO:0007669"/>
    <property type="project" value="UniProtKB-SubCell"/>
</dbReference>
<dbReference type="InterPro" id="IPR050902">
    <property type="entry name" value="ABC_Transporter_SBP"/>
</dbReference>
<organism evidence="4 5">
    <name type="scientific">Haloferax profundi</name>
    <dbReference type="NCBI Taxonomy" id="1544718"/>
    <lineage>
        <taxon>Archaea</taxon>
        <taxon>Methanobacteriati</taxon>
        <taxon>Methanobacteriota</taxon>
        <taxon>Stenosarchaea group</taxon>
        <taxon>Halobacteria</taxon>
        <taxon>Halobacteriales</taxon>
        <taxon>Haloferacaceae</taxon>
        <taxon>Haloferax</taxon>
    </lineage>
</organism>
<dbReference type="PROSITE" id="PS50983">
    <property type="entry name" value="FE_B12_PBP"/>
    <property type="match status" value="1"/>
</dbReference>
<dbReference type="AlphaFoldDB" id="A0A0W1RKD1"/>
<sequence length="368" mass="38971">MNHRYTAALLVLVTVFAGVPAPVAAADQTAQCSFPMTVTDATGTEVTISEDPERVVTTNPSAAQTMWEIGARDEVVGVSQYALYLDGTSEKANVSGSSGLNVEAVIGLEPDVVLVPNTTYTAEPDRVEQLRSAGVTVVVFESGDSLDAVADKVERIGRLTGNCEAGVERADEMRTSMENMERALEDVDRPVGLNAFFGYTSGEGTFISEIMTTAGLRNGAAEANITDWGQINEELVVEMNPEYIVVPSHAPIPSGPAYNSTTAVQEGNIVVVDANSLQQPAPRAIDASEAIMKAVHPDAYERYQELQNQSETTTTADSTTATVTTADEPETTAATTTQEQTTESSAPGFSPIVAVVALALTAFLGRRR</sequence>
<dbReference type="SUPFAM" id="SSF53807">
    <property type="entry name" value="Helical backbone' metal receptor"/>
    <property type="match status" value="1"/>
</dbReference>
<dbReference type="Gene3D" id="3.40.50.1980">
    <property type="entry name" value="Nitrogenase molybdenum iron protein domain"/>
    <property type="match status" value="2"/>
</dbReference>
<gene>
    <name evidence="4" type="ORF">AUR66_03295</name>
</gene>
<evidence type="ECO:0000259" key="3">
    <source>
        <dbReference type="PROSITE" id="PS50983"/>
    </source>
</evidence>
<dbReference type="NCBIfam" id="TIGR04126">
    <property type="entry name" value="PGF_CTERM"/>
    <property type="match status" value="1"/>
</dbReference>
<dbReference type="NCBIfam" id="TIGR04281">
    <property type="entry name" value="peripla_PGF_1"/>
    <property type="match status" value="1"/>
</dbReference>
<proteinExistence type="predicted"/>
<protein>
    <submittedName>
        <fullName evidence="4">Cobalamin ABC transporter substrate-binding protein</fullName>
    </submittedName>
</protein>
<dbReference type="Pfam" id="PF01497">
    <property type="entry name" value="Peripla_BP_2"/>
    <property type="match status" value="1"/>
</dbReference>
<feature type="region of interest" description="Disordered" evidence="2">
    <location>
        <begin position="307"/>
        <end position="346"/>
    </location>
</feature>
<dbReference type="EMBL" id="LOPV01000582">
    <property type="protein sequence ID" value="KTG14026.1"/>
    <property type="molecule type" value="Genomic_DNA"/>
</dbReference>
<evidence type="ECO:0000313" key="5">
    <source>
        <dbReference type="Proteomes" id="UP000053157"/>
    </source>
</evidence>
<feature type="compositionally biased region" description="Low complexity" evidence="2">
    <location>
        <begin position="310"/>
        <end position="346"/>
    </location>
</feature>
<dbReference type="RefSeq" id="WP_058573402.1">
    <property type="nucleotide sequence ID" value="NZ_LOPV01000582.1"/>
</dbReference>
<dbReference type="PANTHER" id="PTHR30535">
    <property type="entry name" value="VITAMIN B12-BINDING PROTEIN"/>
    <property type="match status" value="1"/>
</dbReference>
<evidence type="ECO:0000256" key="2">
    <source>
        <dbReference type="SAM" id="MobiDB-lite"/>
    </source>
</evidence>
<evidence type="ECO:0000256" key="1">
    <source>
        <dbReference type="ARBA" id="ARBA00022729"/>
    </source>
</evidence>
<dbReference type="GO" id="GO:0071281">
    <property type="term" value="P:cellular response to iron ion"/>
    <property type="evidence" value="ECO:0007669"/>
    <property type="project" value="TreeGrafter"/>
</dbReference>
<feature type="domain" description="Fe/B12 periplasmic-binding" evidence="3">
    <location>
        <begin position="54"/>
        <end position="299"/>
    </location>
</feature>
<comment type="caution">
    <text evidence="4">The sequence shown here is derived from an EMBL/GenBank/DDBJ whole genome shotgun (WGS) entry which is preliminary data.</text>
</comment>
<dbReference type="InterPro" id="IPR026469">
    <property type="entry name" value="Peripla_PGF_1"/>
</dbReference>
<dbReference type="PANTHER" id="PTHR30535:SF34">
    <property type="entry name" value="MOLYBDATE-BINDING PROTEIN MOLA"/>
    <property type="match status" value="1"/>
</dbReference>
<name>A0A0W1RKD1_9EURY</name>
<evidence type="ECO:0000313" key="4">
    <source>
        <dbReference type="EMBL" id="KTG14026.1"/>
    </source>
</evidence>
<keyword evidence="1" id="KW-0732">Signal</keyword>
<dbReference type="GO" id="GO:0005886">
    <property type="term" value="C:plasma membrane"/>
    <property type="evidence" value="ECO:0007669"/>
    <property type="project" value="UniProtKB-SubCell"/>
</dbReference>
<accession>A0A0W1RKD1</accession>
<dbReference type="Proteomes" id="UP000053157">
    <property type="component" value="Unassembled WGS sequence"/>
</dbReference>
<reference evidence="4 5" key="1">
    <citation type="submission" date="2015-12" db="EMBL/GenBank/DDBJ databases">
        <title>Haloferax profundi sp. nov. isolated from the Discovery deep brine-seawater interface in the Red Sea.</title>
        <authorList>
            <person name="Zhang G."/>
            <person name="Stingl U."/>
            <person name="Rashid M."/>
        </authorList>
    </citation>
    <scope>NUCLEOTIDE SEQUENCE [LARGE SCALE GENOMIC DNA]</scope>
    <source>
        <strain evidence="4 5">SB29</strain>
    </source>
</reference>
<dbReference type="InterPro" id="IPR026371">
    <property type="entry name" value="PGF_CTERM"/>
</dbReference>
<dbReference type="InterPro" id="IPR002491">
    <property type="entry name" value="ABC_transptr_periplasmic_BD"/>
</dbReference>